<keyword evidence="1" id="KW-0812">Transmembrane</keyword>
<accession>A0ABU2A0S7</accession>
<gene>
    <name evidence="2" type="ORF">J2S39_002464</name>
</gene>
<keyword evidence="1" id="KW-0472">Membrane</keyword>
<dbReference type="EMBL" id="JAVDXZ010000001">
    <property type="protein sequence ID" value="MDR7330788.1"/>
    <property type="molecule type" value="Genomic_DNA"/>
</dbReference>
<dbReference type="Proteomes" id="UP001180840">
    <property type="component" value="Unassembled WGS sequence"/>
</dbReference>
<proteinExistence type="predicted"/>
<evidence type="ECO:0000256" key="1">
    <source>
        <dbReference type="SAM" id="Phobius"/>
    </source>
</evidence>
<keyword evidence="1" id="KW-1133">Transmembrane helix</keyword>
<comment type="caution">
    <text evidence="2">The sequence shown here is derived from an EMBL/GenBank/DDBJ whole genome shotgun (WGS) entry which is preliminary data.</text>
</comment>
<evidence type="ECO:0008006" key="4">
    <source>
        <dbReference type="Google" id="ProtNLM"/>
    </source>
</evidence>
<protein>
    <recommendedName>
        <fullName evidence="4">DUF4383 domain-containing protein</fullName>
    </recommendedName>
</protein>
<reference evidence="2" key="1">
    <citation type="submission" date="2023-07" db="EMBL/GenBank/DDBJ databases">
        <title>Sequencing the genomes of 1000 actinobacteria strains.</title>
        <authorList>
            <person name="Klenk H.-P."/>
        </authorList>
    </citation>
    <scope>NUCLEOTIDE SEQUENCE</scope>
    <source>
        <strain evidence="2">DSM 107476</strain>
    </source>
</reference>
<name>A0ABU2A0S7_9CORY</name>
<evidence type="ECO:0000313" key="3">
    <source>
        <dbReference type="Proteomes" id="UP001180840"/>
    </source>
</evidence>
<sequence>MTTANRPHARTGTDPVPDTTARFSPVQIIALVYAVAFLLVGVAGFIPGLTTSYDSLRWFGHDSQAMLLGVFHVSVLHNAVHLLFGAVGLALFRSLSGARNFLRWGGILYLALWLYGLFVDFDSAANFVPLSEANNWLHLGLGATMVALSFLPHTPSEEHRLREERTRKP</sequence>
<dbReference type="Pfam" id="PF14325">
    <property type="entry name" value="DUF4383"/>
    <property type="match status" value="1"/>
</dbReference>
<keyword evidence="3" id="KW-1185">Reference proteome</keyword>
<feature type="transmembrane region" description="Helical" evidence="1">
    <location>
        <begin position="133"/>
        <end position="152"/>
    </location>
</feature>
<feature type="transmembrane region" description="Helical" evidence="1">
    <location>
        <begin position="28"/>
        <end position="46"/>
    </location>
</feature>
<evidence type="ECO:0000313" key="2">
    <source>
        <dbReference type="EMBL" id="MDR7330788.1"/>
    </source>
</evidence>
<organism evidence="2 3">
    <name type="scientific">Corynebacterium guangdongense</name>
    <dbReference type="NCBI Taxonomy" id="1783348"/>
    <lineage>
        <taxon>Bacteria</taxon>
        <taxon>Bacillati</taxon>
        <taxon>Actinomycetota</taxon>
        <taxon>Actinomycetes</taxon>
        <taxon>Mycobacteriales</taxon>
        <taxon>Corynebacteriaceae</taxon>
        <taxon>Corynebacterium</taxon>
    </lineage>
</organism>
<feature type="transmembrane region" description="Helical" evidence="1">
    <location>
        <begin position="66"/>
        <end position="92"/>
    </location>
</feature>
<feature type="transmembrane region" description="Helical" evidence="1">
    <location>
        <begin position="104"/>
        <end position="121"/>
    </location>
</feature>
<dbReference type="RefSeq" id="WP_290196824.1">
    <property type="nucleotide sequence ID" value="NZ_CP047654.1"/>
</dbReference>